<organism evidence="1 2">
    <name type="scientific">Flavobacterium nakdongensis</name>
    <dbReference type="NCBI Taxonomy" id="3073563"/>
    <lineage>
        <taxon>Bacteria</taxon>
        <taxon>Pseudomonadati</taxon>
        <taxon>Bacteroidota</taxon>
        <taxon>Flavobacteriia</taxon>
        <taxon>Flavobacteriales</taxon>
        <taxon>Flavobacteriaceae</taxon>
        <taxon>Flavobacterium</taxon>
    </lineage>
</organism>
<proteinExistence type="predicted"/>
<reference evidence="1" key="1">
    <citation type="submission" date="2023-09" db="EMBL/GenBank/DDBJ databases">
        <title>Flavobacterium sp. 20NA77.7 isolated from freshwater.</title>
        <authorList>
            <person name="Le V."/>
            <person name="Ko S.-R."/>
            <person name="Ahn C.-Y."/>
            <person name="Oh H.-M."/>
        </authorList>
    </citation>
    <scope>NUCLEOTIDE SEQUENCE</scope>
    <source>
        <strain evidence="1">20NA77.7</strain>
    </source>
</reference>
<dbReference type="RefSeq" id="WP_309531762.1">
    <property type="nucleotide sequence ID" value="NZ_CP133721.1"/>
</dbReference>
<name>A0ABY9R812_9FLAO</name>
<sequence length="128" mass="14590">MIKLVVFTCLVTNILFAQEENKIVTYNYGKNGLELIVKQDDGTTILISTYNSRPAIKDEIALHVLEYFDEKKPSSGSKIKVEAATAVVDGTIKIVYKDKLTAIDFYYESVNWFKKRITEVYVDPQSIK</sequence>
<keyword evidence="2" id="KW-1185">Reference proteome</keyword>
<evidence type="ECO:0000313" key="2">
    <source>
        <dbReference type="Proteomes" id="UP001180481"/>
    </source>
</evidence>
<accession>A0ABY9R812</accession>
<evidence type="ECO:0000313" key="1">
    <source>
        <dbReference type="EMBL" id="WMW77387.1"/>
    </source>
</evidence>
<dbReference type="EMBL" id="CP133721">
    <property type="protein sequence ID" value="WMW77387.1"/>
    <property type="molecule type" value="Genomic_DNA"/>
</dbReference>
<protein>
    <submittedName>
        <fullName evidence="1">Uncharacterized protein</fullName>
    </submittedName>
</protein>
<dbReference type="Proteomes" id="UP001180481">
    <property type="component" value="Chromosome"/>
</dbReference>
<gene>
    <name evidence="1" type="ORF">RF683_07785</name>
</gene>